<evidence type="ECO:0000256" key="7">
    <source>
        <dbReference type="SAM" id="Phobius"/>
    </source>
</evidence>
<evidence type="ECO:0000256" key="4">
    <source>
        <dbReference type="ARBA" id="ARBA00022692"/>
    </source>
</evidence>
<feature type="transmembrane region" description="Helical" evidence="7">
    <location>
        <begin position="102"/>
        <end position="121"/>
    </location>
</feature>
<dbReference type="InterPro" id="IPR036259">
    <property type="entry name" value="MFS_trans_sf"/>
</dbReference>
<protein>
    <submittedName>
        <fullName evidence="9">MFS transporter</fullName>
    </submittedName>
</protein>
<feature type="transmembrane region" description="Helical" evidence="7">
    <location>
        <begin position="324"/>
        <end position="348"/>
    </location>
</feature>
<dbReference type="SUPFAM" id="SSF103473">
    <property type="entry name" value="MFS general substrate transporter"/>
    <property type="match status" value="1"/>
</dbReference>
<feature type="transmembrane region" description="Helical" evidence="7">
    <location>
        <begin position="253"/>
        <end position="270"/>
    </location>
</feature>
<dbReference type="Pfam" id="PF07690">
    <property type="entry name" value="MFS_1"/>
    <property type="match status" value="1"/>
</dbReference>
<keyword evidence="2" id="KW-0813">Transport</keyword>
<dbReference type="PANTHER" id="PTHR42718">
    <property type="entry name" value="MAJOR FACILITATOR SUPERFAMILY MULTIDRUG TRANSPORTER MFSC"/>
    <property type="match status" value="1"/>
</dbReference>
<dbReference type="CDD" id="cd17321">
    <property type="entry name" value="MFS_MMR_MDR_like"/>
    <property type="match status" value="1"/>
</dbReference>
<evidence type="ECO:0000256" key="1">
    <source>
        <dbReference type="ARBA" id="ARBA00004651"/>
    </source>
</evidence>
<organism evidence="9 10">
    <name type="scientific">Bailinhaonella thermotolerans</name>
    <dbReference type="NCBI Taxonomy" id="1070861"/>
    <lineage>
        <taxon>Bacteria</taxon>
        <taxon>Bacillati</taxon>
        <taxon>Actinomycetota</taxon>
        <taxon>Actinomycetes</taxon>
        <taxon>Streptosporangiales</taxon>
        <taxon>Streptosporangiaceae</taxon>
        <taxon>Bailinhaonella</taxon>
    </lineage>
</organism>
<dbReference type="OrthoDB" id="3218509at2"/>
<dbReference type="GO" id="GO:0005886">
    <property type="term" value="C:plasma membrane"/>
    <property type="evidence" value="ECO:0007669"/>
    <property type="project" value="UniProtKB-SubCell"/>
</dbReference>
<feature type="domain" description="Major facilitator superfamily (MFS) profile" evidence="8">
    <location>
        <begin position="36"/>
        <end position="524"/>
    </location>
</feature>
<evidence type="ECO:0000313" key="9">
    <source>
        <dbReference type="EMBL" id="RJL35728.1"/>
    </source>
</evidence>
<dbReference type="GO" id="GO:0022857">
    <property type="term" value="F:transmembrane transporter activity"/>
    <property type="evidence" value="ECO:0007669"/>
    <property type="project" value="InterPro"/>
</dbReference>
<dbReference type="Proteomes" id="UP000265768">
    <property type="component" value="Unassembled WGS sequence"/>
</dbReference>
<keyword evidence="5 7" id="KW-1133">Transmembrane helix</keyword>
<feature type="transmembrane region" description="Helical" evidence="7">
    <location>
        <begin position="498"/>
        <end position="520"/>
    </location>
</feature>
<evidence type="ECO:0000256" key="2">
    <source>
        <dbReference type="ARBA" id="ARBA00022448"/>
    </source>
</evidence>
<evidence type="ECO:0000256" key="6">
    <source>
        <dbReference type="ARBA" id="ARBA00023136"/>
    </source>
</evidence>
<keyword evidence="10" id="KW-1185">Reference proteome</keyword>
<feature type="transmembrane region" description="Helical" evidence="7">
    <location>
        <begin position="160"/>
        <end position="180"/>
    </location>
</feature>
<evidence type="ECO:0000256" key="5">
    <source>
        <dbReference type="ARBA" id="ARBA00022989"/>
    </source>
</evidence>
<feature type="transmembrane region" description="Helical" evidence="7">
    <location>
        <begin position="186"/>
        <end position="210"/>
    </location>
</feature>
<dbReference type="EMBL" id="QZEY01000001">
    <property type="protein sequence ID" value="RJL35728.1"/>
    <property type="molecule type" value="Genomic_DNA"/>
</dbReference>
<keyword evidence="4 7" id="KW-0812">Transmembrane</keyword>
<evidence type="ECO:0000313" key="10">
    <source>
        <dbReference type="Proteomes" id="UP000265768"/>
    </source>
</evidence>
<dbReference type="InterPro" id="IPR020846">
    <property type="entry name" value="MFS_dom"/>
</dbReference>
<feature type="transmembrane region" description="Helical" evidence="7">
    <location>
        <begin position="427"/>
        <end position="444"/>
    </location>
</feature>
<feature type="transmembrane region" description="Helical" evidence="7">
    <location>
        <begin position="127"/>
        <end position="148"/>
    </location>
</feature>
<accession>A0A3A4BVV2</accession>
<dbReference type="AlphaFoldDB" id="A0A3A4BVV2"/>
<feature type="transmembrane region" description="Helical" evidence="7">
    <location>
        <begin position="380"/>
        <end position="406"/>
    </location>
</feature>
<gene>
    <name evidence="9" type="ORF">D5H75_02795</name>
</gene>
<reference evidence="9 10" key="1">
    <citation type="submission" date="2018-09" db="EMBL/GenBank/DDBJ databases">
        <title>YIM 75507 draft genome.</title>
        <authorList>
            <person name="Tang S."/>
            <person name="Feng Y."/>
        </authorList>
    </citation>
    <scope>NUCLEOTIDE SEQUENCE [LARGE SCALE GENOMIC DNA]</scope>
    <source>
        <strain evidence="9 10">YIM 75507</strain>
    </source>
</reference>
<feature type="transmembrane region" description="Helical" evidence="7">
    <location>
        <begin position="73"/>
        <end position="90"/>
    </location>
</feature>
<evidence type="ECO:0000259" key="8">
    <source>
        <dbReference type="PROSITE" id="PS50850"/>
    </source>
</evidence>
<dbReference type="Gene3D" id="1.20.1720.10">
    <property type="entry name" value="Multidrug resistance protein D"/>
    <property type="match status" value="1"/>
</dbReference>
<dbReference type="PROSITE" id="PS50850">
    <property type="entry name" value="MFS"/>
    <property type="match status" value="1"/>
</dbReference>
<comment type="subcellular location">
    <subcellularLocation>
        <location evidence="1">Cell membrane</location>
        <topology evidence="1">Multi-pass membrane protein</topology>
    </subcellularLocation>
</comment>
<sequence length="534" mass="53734">MPYATLVAYCIRNLVEGDSVPGTTPASGSTRSRWAGLAVLTLPVILTSMDVTILHIAIPTITRELTPSPSQTLWILDVYGFLLAGLLIVMGNAGDRIGRRRLLLIGAAVFGAASALAAFAPTPEALIAARALMGVGGATLMPSTLSLIRTMFADPAERTRAIGIWTACLAGGIALGPIIGGLLLEAFWWGSVFLVNVPVIAVLLGLAPRLVPEYRGPASSRLDALSVLLSFAAILPIVWAVKTAAEELALTPPALAALTAGVLAGVVFLLRQRRLPTPLVDVGLFADPRFSGAVLGAGLAMFSLVGVMLYSAQYLQLVEGLSPLAAAVATSPVMVFVGGMAVLASVLVRRLGHPLVFGAGAAVAAAGMLAFSRLPAGDGLVLAIVSSAFIGAGISPMMTLSTDVVVASAPPARSGAASALSETAGELGAALGIAVLGSIGTALYRSRVLGGVPGDIPAEAADAVGSSLGAALGVTGHLPAEAAAHLAALARQSFTDGLAAATLTGALILAAAAVLCPLLLRHGERPPPSADPAE</sequence>
<name>A0A3A4BVV2_9ACTN</name>
<dbReference type="PANTHER" id="PTHR42718:SF47">
    <property type="entry name" value="METHYL VIOLOGEN RESISTANCE PROTEIN SMVA"/>
    <property type="match status" value="1"/>
</dbReference>
<feature type="transmembrane region" description="Helical" evidence="7">
    <location>
        <begin position="290"/>
        <end position="312"/>
    </location>
</feature>
<evidence type="ECO:0000256" key="3">
    <source>
        <dbReference type="ARBA" id="ARBA00022475"/>
    </source>
</evidence>
<dbReference type="Gene3D" id="1.20.1250.20">
    <property type="entry name" value="MFS general substrate transporter like domains"/>
    <property type="match status" value="1"/>
</dbReference>
<feature type="transmembrane region" description="Helical" evidence="7">
    <location>
        <begin position="37"/>
        <end position="61"/>
    </location>
</feature>
<proteinExistence type="predicted"/>
<dbReference type="InterPro" id="IPR011701">
    <property type="entry name" value="MFS"/>
</dbReference>
<comment type="caution">
    <text evidence="9">The sequence shown here is derived from an EMBL/GenBank/DDBJ whole genome shotgun (WGS) entry which is preliminary data.</text>
</comment>
<keyword evidence="6 7" id="KW-0472">Membrane</keyword>
<feature type="transmembrane region" description="Helical" evidence="7">
    <location>
        <begin position="222"/>
        <end position="241"/>
    </location>
</feature>
<keyword evidence="3" id="KW-1003">Cell membrane</keyword>
<feature type="transmembrane region" description="Helical" evidence="7">
    <location>
        <begin position="355"/>
        <end position="374"/>
    </location>
</feature>